<reference evidence="2" key="1">
    <citation type="submission" date="2023-02" db="EMBL/GenBank/DDBJ databases">
        <title>Identification and recombinant expression of a fungal hydrolase from Papiliotrema laurentii that hydrolyzes apple cutin and clears colloidal polyester polyurethane.</title>
        <authorList>
            <consortium name="DOE Joint Genome Institute"/>
            <person name="Roman V.A."/>
            <person name="Bojanowski C."/>
            <person name="Crable B.R."/>
            <person name="Wagner D.N."/>
            <person name="Hung C.S."/>
            <person name="Nadeau L.J."/>
            <person name="Schratz L."/>
            <person name="Haridas S."/>
            <person name="Pangilinan J."/>
            <person name="Lipzen A."/>
            <person name="Na H."/>
            <person name="Yan M."/>
            <person name="Ng V."/>
            <person name="Grigoriev I.V."/>
            <person name="Spatafora J.W."/>
            <person name="Barlow D."/>
            <person name="Biffinger J."/>
            <person name="Kelley-Loughnane N."/>
            <person name="Varaljay V.A."/>
            <person name="Crookes-Goodson W.J."/>
        </authorList>
    </citation>
    <scope>NUCLEOTIDE SEQUENCE</scope>
    <source>
        <strain evidence="2">5307AH</strain>
    </source>
</reference>
<accession>A0AAD9FWS1</accession>
<evidence type="ECO:0000256" key="1">
    <source>
        <dbReference type="SAM" id="SignalP"/>
    </source>
</evidence>
<proteinExistence type="predicted"/>
<evidence type="ECO:0000313" key="2">
    <source>
        <dbReference type="EMBL" id="KAK1927663.1"/>
    </source>
</evidence>
<dbReference type="AlphaFoldDB" id="A0AAD9FWS1"/>
<comment type="caution">
    <text evidence="2">The sequence shown here is derived from an EMBL/GenBank/DDBJ whole genome shotgun (WGS) entry which is preliminary data.</text>
</comment>
<protein>
    <recommendedName>
        <fullName evidence="4">Secreted protein</fullName>
    </recommendedName>
</protein>
<dbReference type="EMBL" id="JAODAN010000001">
    <property type="protein sequence ID" value="KAK1927663.1"/>
    <property type="molecule type" value="Genomic_DNA"/>
</dbReference>
<dbReference type="Proteomes" id="UP001182556">
    <property type="component" value="Unassembled WGS sequence"/>
</dbReference>
<keyword evidence="3" id="KW-1185">Reference proteome</keyword>
<keyword evidence="1" id="KW-0732">Signal</keyword>
<gene>
    <name evidence="2" type="ORF">DB88DRAFT_478811</name>
</gene>
<organism evidence="2 3">
    <name type="scientific">Papiliotrema laurentii</name>
    <name type="common">Cryptococcus laurentii</name>
    <dbReference type="NCBI Taxonomy" id="5418"/>
    <lineage>
        <taxon>Eukaryota</taxon>
        <taxon>Fungi</taxon>
        <taxon>Dikarya</taxon>
        <taxon>Basidiomycota</taxon>
        <taxon>Agaricomycotina</taxon>
        <taxon>Tremellomycetes</taxon>
        <taxon>Tremellales</taxon>
        <taxon>Rhynchogastremaceae</taxon>
        <taxon>Papiliotrema</taxon>
    </lineage>
</organism>
<evidence type="ECO:0008006" key="4">
    <source>
        <dbReference type="Google" id="ProtNLM"/>
    </source>
</evidence>
<feature type="chain" id="PRO_5042195809" description="Secreted protein" evidence="1">
    <location>
        <begin position="18"/>
        <end position="72"/>
    </location>
</feature>
<sequence>MHICMLRAYLLIPACSTRPLQHVCMTHTYQRSLETAGQVQSDNHPLCTLRGMHGLALLLGHSGLLWLSRSRA</sequence>
<evidence type="ECO:0000313" key="3">
    <source>
        <dbReference type="Proteomes" id="UP001182556"/>
    </source>
</evidence>
<feature type="signal peptide" evidence="1">
    <location>
        <begin position="1"/>
        <end position="17"/>
    </location>
</feature>
<name>A0AAD9FWS1_PAPLA</name>